<gene>
    <name evidence="2" type="ORF">HYH03_012136</name>
</gene>
<name>A0A835Y1B6_9CHLO</name>
<sequence length="668" mass="69846">MAAPGGEAAAPRRGRSKYLSFGSFQQFLSDYEPPRLELLPIASAQTTGVKDWPSAVVLWDTFYSECQAVLSGVPDGGPVTVKVPGGPATVGNEADFHRKFDHRVLTPLEEALDQALPLSDQVFEFGSATAATKGLGTNKSARPDFVLKFDAVNTEALLVAIELKTSAVLCVPHGSNLPDAYAAAAASGSGSNIVSCVGQLFSYLDGVPFGVLATDQQLFCMRREGTVLHCSPSIPLSGYVHCPAPRGPGRPSAAELRAAASASSAARVQFEAAGGRRADVLTAVAALYCMARMSQQWWASQQPTGGEGQGNSGGSDNRPRRDFLQMLAFFAMSIFKGAQHPAAAAAPTPVLRLPTDAESECTSRQLFPGRSFDPRAPGGTPPLVGTACLGIVAEGAVGGRSAAVKLVDLWQGPEGKEAILREVRIYQLLKPLQGVYVPHLLGYGFCDGWQYFLATSLEGPNLDSEEGWTVDEEATCAAAFTALDAVHRCGVLHGDVALRNFVLVVQPAGVGGSVAGGGRDGGGGSQASTSGQQPQLQPRVMLLDFGHSQLLAEAAKARGVEPAALIQQERRALQNLLDWEPPSPLPVPLDMALPGSSAAASGPGPPAAPRSAGPLSAFPPSPALPRPPIGPSGWRQQLRFSGLPMPHMSRRTGLNGGRSASSLSFRRP</sequence>
<reference evidence="2" key="1">
    <citation type="journal article" date="2020" name="bioRxiv">
        <title>Comparative genomics of Chlamydomonas.</title>
        <authorList>
            <person name="Craig R.J."/>
            <person name="Hasan A.R."/>
            <person name="Ness R.W."/>
            <person name="Keightley P.D."/>
        </authorList>
    </citation>
    <scope>NUCLEOTIDE SEQUENCE</scope>
    <source>
        <strain evidence="2">CCAP 11/70</strain>
    </source>
</reference>
<comment type="caution">
    <text evidence="2">The sequence shown here is derived from an EMBL/GenBank/DDBJ whole genome shotgun (WGS) entry which is preliminary data.</text>
</comment>
<dbReference type="PANTHER" id="PTHR37171:SF1">
    <property type="entry name" value="SERINE_THREONINE-PROTEIN KINASE YRZF-RELATED"/>
    <property type="match status" value="1"/>
</dbReference>
<feature type="region of interest" description="Disordered" evidence="1">
    <location>
        <begin position="514"/>
        <end position="534"/>
    </location>
</feature>
<dbReference type="GO" id="GO:0004672">
    <property type="term" value="F:protein kinase activity"/>
    <property type="evidence" value="ECO:0007669"/>
    <property type="project" value="InterPro"/>
</dbReference>
<evidence type="ECO:0008006" key="4">
    <source>
        <dbReference type="Google" id="ProtNLM"/>
    </source>
</evidence>
<feature type="compositionally biased region" description="Polar residues" evidence="1">
    <location>
        <begin position="658"/>
        <end position="668"/>
    </location>
</feature>
<evidence type="ECO:0000313" key="3">
    <source>
        <dbReference type="Proteomes" id="UP000612055"/>
    </source>
</evidence>
<dbReference type="AlphaFoldDB" id="A0A835Y1B6"/>
<feature type="compositionally biased region" description="Pro residues" evidence="1">
    <location>
        <begin position="617"/>
        <end position="630"/>
    </location>
</feature>
<dbReference type="PROSITE" id="PS00109">
    <property type="entry name" value="PROTEIN_KINASE_TYR"/>
    <property type="match status" value="1"/>
</dbReference>
<protein>
    <recommendedName>
        <fullName evidence="4">Protein kinase domain-containing protein</fullName>
    </recommendedName>
</protein>
<evidence type="ECO:0000313" key="2">
    <source>
        <dbReference type="EMBL" id="KAG2489304.1"/>
    </source>
</evidence>
<evidence type="ECO:0000256" key="1">
    <source>
        <dbReference type="SAM" id="MobiDB-lite"/>
    </source>
</evidence>
<keyword evidence="3" id="KW-1185">Reference proteome</keyword>
<accession>A0A835Y1B6</accession>
<dbReference type="InterPro" id="IPR008266">
    <property type="entry name" value="Tyr_kinase_AS"/>
</dbReference>
<feature type="region of interest" description="Disordered" evidence="1">
    <location>
        <begin position="587"/>
        <end position="668"/>
    </location>
</feature>
<dbReference type="OrthoDB" id="541154at2759"/>
<proteinExistence type="predicted"/>
<dbReference type="InterPro" id="IPR052396">
    <property type="entry name" value="Meiotic_Drive_Suppr_Kinase"/>
</dbReference>
<organism evidence="2 3">
    <name type="scientific">Edaphochlamys debaryana</name>
    <dbReference type="NCBI Taxonomy" id="47281"/>
    <lineage>
        <taxon>Eukaryota</taxon>
        <taxon>Viridiplantae</taxon>
        <taxon>Chlorophyta</taxon>
        <taxon>core chlorophytes</taxon>
        <taxon>Chlorophyceae</taxon>
        <taxon>CS clade</taxon>
        <taxon>Chlamydomonadales</taxon>
        <taxon>Chlamydomonadales incertae sedis</taxon>
        <taxon>Edaphochlamys</taxon>
    </lineage>
</organism>
<dbReference type="EMBL" id="JAEHOE010000074">
    <property type="protein sequence ID" value="KAG2489304.1"/>
    <property type="molecule type" value="Genomic_DNA"/>
</dbReference>
<dbReference type="Proteomes" id="UP000612055">
    <property type="component" value="Unassembled WGS sequence"/>
</dbReference>
<feature type="compositionally biased region" description="Low complexity" evidence="1">
    <location>
        <begin position="592"/>
        <end position="602"/>
    </location>
</feature>
<feature type="compositionally biased region" description="Gly residues" evidence="1">
    <location>
        <begin position="514"/>
        <end position="525"/>
    </location>
</feature>
<dbReference type="PANTHER" id="PTHR37171">
    <property type="entry name" value="SERINE/THREONINE-PROTEIN KINASE YRZF-RELATED"/>
    <property type="match status" value="1"/>
</dbReference>
<dbReference type="InterPro" id="IPR011009">
    <property type="entry name" value="Kinase-like_dom_sf"/>
</dbReference>
<dbReference type="SUPFAM" id="SSF56112">
    <property type="entry name" value="Protein kinase-like (PK-like)"/>
    <property type="match status" value="1"/>
</dbReference>